<dbReference type="InterPro" id="IPR014056">
    <property type="entry name" value="TypeIITA-like_toxin_pred"/>
</dbReference>
<dbReference type="PIRSF" id="PIRSF028744">
    <property type="entry name" value="Addict_mod_HI1419"/>
    <property type="match status" value="1"/>
</dbReference>
<dbReference type="AlphaFoldDB" id="A0A9J9GDW0"/>
<dbReference type="RefSeq" id="WP_011915488.1">
    <property type="nucleotide sequence ID" value="NC_009436.1"/>
</dbReference>
<reference evidence="2" key="1">
    <citation type="journal article" date="2010" name="PLoS Genet.">
        <title>Genome sequence of the plant growth promoting endophytic bacterium Enterobacter sp. 638.</title>
        <authorList>
            <person name="Taghavi S."/>
            <person name="van der Lelie D."/>
            <person name="Hoffman A."/>
            <person name="Zhang Y.B."/>
            <person name="Walla M.D."/>
            <person name="Vangronsveld J."/>
            <person name="Newman L."/>
            <person name="Monchy S."/>
        </authorList>
    </citation>
    <scope>NUCLEOTIDE SEQUENCE [LARGE SCALE GENOMIC DNA]</scope>
    <source>
        <strain evidence="2">638</strain>
    </source>
</reference>
<dbReference type="NCBIfam" id="TIGR02683">
    <property type="entry name" value="upstrm_HI1419"/>
    <property type="match status" value="1"/>
</dbReference>
<evidence type="ECO:0000313" key="2">
    <source>
        <dbReference type="Proteomes" id="UP000000230"/>
    </source>
</evidence>
<sequence length="105" mass="11994">MKEIVQTESFRRWEQNVNDPRAKTLIAARLFRLANGLPGDVRPVGEGISELRIHYGPGYRIYFKSHGNTLIILLSGGNKNSQDKDIILAKTLARSLKHREFTHHD</sequence>
<dbReference type="Proteomes" id="UP000000230">
    <property type="component" value="Chromosome"/>
</dbReference>
<organism evidence="1 2">
    <name type="scientific">Enterobacter sp. (strain 638)</name>
    <dbReference type="NCBI Taxonomy" id="399742"/>
    <lineage>
        <taxon>Bacteria</taxon>
        <taxon>Pseudomonadati</taxon>
        <taxon>Pseudomonadota</taxon>
        <taxon>Gammaproteobacteria</taxon>
        <taxon>Enterobacterales</taxon>
        <taxon>Enterobacteriaceae</taxon>
        <taxon>Enterobacter</taxon>
    </lineage>
</organism>
<dbReference type="OrthoDB" id="9800258at2"/>
<proteinExistence type="predicted"/>
<accession>A0A9J9GDW0</accession>
<evidence type="ECO:0000313" key="1">
    <source>
        <dbReference type="EMBL" id="ABP58915.1"/>
    </source>
</evidence>
<dbReference type="EMBL" id="CP000653">
    <property type="protein sequence ID" value="ABP58915.1"/>
    <property type="molecule type" value="Genomic_DNA"/>
</dbReference>
<name>A0A9J9GDW0_ENT38</name>
<protein>
    <recommendedName>
        <fullName evidence="3">Addiction module killer protein</fullName>
    </recommendedName>
</protein>
<dbReference type="PANTHER" id="PTHR41791">
    <property type="entry name" value="SSL7039 PROTEIN"/>
    <property type="match status" value="1"/>
</dbReference>
<dbReference type="KEGG" id="ent:Ent638_0225"/>
<keyword evidence="2" id="KW-1185">Reference proteome</keyword>
<evidence type="ECO:0008006" key="3">
    <source>
        <dbReference type="Google" id="ProtNLM"/>
    </source>
</evidence>
<gene>
    <name evidence="1" type="ordered locus">Ent638_0225</name>
</gene>
<dbReference type="PANTHER" id="PTHR41791:SF1">
    <property type="entry name" value="SSL7039 PROTEIN"/>
    <property type="match status" value="1"/>
</dbReference>